<feature type="region of interest" description="Disordered" evidence="6">
    <location>
        <begin position="177"/>
        <end position="210"/>
    </location>
</feature>
<dbReference type="InterPro" id="IPR052245">
    <property type="entry name" value="Plant_Stress_Dev_TF"/>
</dbReference>
<feature type="domain" description="Myb-like" evidence="7">
    <location>
        <begin position="99"/>
        <end position="151"/>
    </location>
</feature>
<dbReference type="FunFam" id="1.10.10.60:FF:000009">
    <property type="entry name" value="transcription factor MYB1R1"/>
    <property type="match status" value="1"/>
</dbReference>
<sequence>MSDIRWSSSLPSLLHASLYPRSSPMSEWTWSKNKQFEGILAGFDDFEGHAETIAAKIPGMFLDQIDQRHKGHAHVPHYWNNERLRVAKMIRKRHVYKEPHRRKGMPWSEGEHRLFLMGLNTHGKGNWKTIAKNYVLTRTPTQVASHAQKYFIRHNKPLGSGTKGRSSILDIHTFKPQRKNNNKKVETSTRSTKSYKKIAPSPYPPPPTITTSRLNYSPCESSMVYGMYASPVEAMGRTFTPMPSFLGQAYGNPTDNISNSWYYPLGGSNYGSNSVYHGLEPSGDNNASHSPHNILPNSAVSDTYISMPTNPPTFWPSGDSDGPKKLSDGRNYVSSDPIFPSNGSNIMLNVPPVLPDLVSDPHPMPNNVSNDAICASGCLNDMFDGSTSINRSQILDHSVSHVANMVTDPITSIDLNTVINGSEYLPDAPDLVLTTDQIISSGLDIVFNGSENIPDILNPLFATDPIISNDQNEYVLATINIETNSPIHSWCDFFGLPNDFNGFEQWRSYLNLEDFDFYKTCDSEWP</sequence>
<evidence type="ECO:0000256" key="1">
    <source>
        <dbReference type="ARBA" id="ARBA00004123"/>
    </source>
</evidence>
<evidence type="ECO:0000256" key="2">
    <source>
        <dbReference type="ARBA" id="ARBA00023015"/>
    </source>
</evidence>
<dbReference type="EMBL" id="JACGCM010001888">
    <property type="protein sequence ID" value="KAF6147575.1"/>
    <property type="molecule type" value="Genomic_DNA"/>
</dbReference>
<keyword evidence="2" id="KW-0805">Transcription regulation</keyword>
<dbReference type="PANTHER" id="PTHR44191:SF2">
    <property type="entry name" value="TRANSCRIPTION FACTOR MYBS1"/>
    <property type="match status" value="1"/>
</dbReference>
<proteinExistence type="predicted"/>
<dbReference type="InterPro" id="IPR009057">
    <property type="entry name" value="Homeodomain-like_sf"/>
</dbReference>
<dbReference type="PANTHER" id="PTHR44191">
    <property type="entry name" value="TRANSCRIPTION FACTOR KUA1"/>
    <property type="match status" value="1"/>
</dbReference>
<dbReference type="GO" id="GO:0005634">
    <property type="term" value="C:nucleus"/>
    <property type="evidence" value="ECO:0007669"/>
    <property type="project" value="UniProtKB-SubCell"/>
</dbReference>
<keyword evidence="5" id="KW-0539">Nucleus</keyword>
<evidence type="ECO:0000313" key="10">
    <source>
        <dbReference type="EMBL" id="KAF6147575.1"/>
    </source>
</evidence>
<evidence type="ECO:0000256" key="5">
    <source>
        <dbReference type="ARBA" id="ARBA00023242"/>
    </source>
</evidence>
<accession>A0A7J7LY77</accession>
<keyword evidence="11" id="KW-1185">Reference proteome</keyword>
<reference evidence="10 11" key="1">
    <citation type="journal article" date="2020" name="IScience">
        <title>Genome Sequencing of the Endangered Kingdonia uniflora (Circaeasteraceae, Ranunculales) Reveals Potential Mechanisms of Evolutionary Specialization.</title>
        <authorList>
            <person name="Sun Y."/>
            <person name="Deng T."/>
            <person name="Zhang A."/>
            <person name="Moore M.J."/>
            <person name="Landis J.B."/>
            <person name="Lin N."/>
            <person name="Zhang H."/>
            <person name="Zhang X."/>
            <person name="Huang J."/>
            <person name="Zhang X."/>
            <person name="Sun H."/>
            <person name="Wang H."/>
        </authorList>
    </citation>
    <scope>NUCLEOTIDE SEQUENCE [LARGE SCALE GENOMIC DNA]</scope>
    <source>
        <strain evidence="10">TB1705</strain>
        <tissue evidence="10">Leaf</tissue>
    </source>
</reference>
<dbReference type="PROSITE" id="PS50090">
    <property type="entry name" value="MYB_LIKE"/>
    <property type="match status" value="1"/>
</dbReference>
<gene>
    <name evidence="10" type="ORF">GIB67_035332</name>
</gene>
<dbReference type="GO" id="GO:0009739">
    <property type="term" value="P:response to gibberellin"/>
    <property type="evidence" value="ECO:0007669"/>
    <property type="project" value="TreeGrafter"/>
</dbReference>
<dbReference type="InterPro" id="IPR017930">
    <property type="entry name" value="Myb_dom"/>
</dbReference>
<dbReference type="AlphaFoldDB" id="A0A7J7LY77"/>
<evidence type="ECO:0000259" key="7">
    <source>
        <dbReference type="PROSITE" id="PS50090"/>
    </source>
</evidence>
<dbReference type="OrthoDB" id="118550at2759"/>
<evidence type="ECO:0000259" key="9">
    <source>
        <dbReference type="PROSITE" id="PS51294"/>
    </source>
</evidence>
<dbReference type="GO" id="GO:0003677">
    <property type="term" value="F:DNA binding"/>
    <property type="evidence" value="ECO:0007669"/>
    <property type="project" value="UniProtKB-KW"/>
</dbReference>
<dbReference type="NCBIfam" id="TIGR01557">
    <property type="entry name" value="myb_SHAQKYF"/>
    <property type="match status" value="1"/>
</dbReference>
<dbReference type="SMART" id="SM00717">
    <property type="entry name" value="SANT"/>
    <property type="match status" value="1"/>
</dbReference>
<comment type="caution">
    <text evidence="10">The sequence shown here is derived from an EMBL/GenBank/DDBJ whole genome shotgun (WGS) entry which is preliminary data.</text>
</comment>
<evidence type="ECO:0000259" key="8">
    <source>
        <dbReference type="PROSITE" id="PS51293"/>
    </source>
</evidence>
<evidence type="ECO:0000256" key="4">
    <source>
        <dbReference type="ARBA" id="ARBA00023163"/>
    </source>
</evidence>
<evidence type="ECO:0000256" key="6">
    <source>
        <dbReference type="SAM" id="MobiDB-lite"/>
    </source>
</evidence>
<dbReference type="Proteomes" id="UP000541444">
    <property type="component" value="Unassembled WGS sequence"/>
</dbReference>
<feature type="domain" description="HTH myb-type" evidence="9">
    <location>
        <begin position="98"/>
        <end position="155"/>
    </location>
</feature>
<dbReference type="GO" id="GO:0006355">
    <property type="term" value="P:regulation of DNA-templated transcription"/>
    <property type="evidence" value="ECO:0007669"/>
    <property type="project" value="UniProtKB-ARBA"/>
</dbReference>
<comment type="subcellular location">
    <subcellularLocation>
        <location evidence="1">Nucleus</location>
    </subcellularLocation>
</comment>
<dbReference type="CDD" id="cd00167">
    <property type="entry name" value="SANT"/>
    <property type="match status" value="1"/>
</dbReference>
<dbReference type="PROSITE" id="PS51294">
    <property type="entry name" value="HTH_MYB"/>
    <property type="match status" value="1"/>
</dbReference>
<dbReference type="InterPro" id="IPR001005">
    <property type="entry name" value="SANT/Myb"/>
</dbReference>
<dbReference type="InterPro" id="IPR017884">
    <property type="entry name" value="SANT_dom"/>
</dbReference>
<organism evidence="10 11">
    <name type="scientific">Kingdonia uniflora</name>
    <dbReference type="NCBI Taxonomy" id="39325"/>
    <lineage>
        <taxon>Eukaryota</taxon>
        <taxon>Viridiplantae</taxon>
        <taxon>Streptophyta</taxon>
        <taxon>Embryophyta</taxon>
        <taxon>Tracheophyta</taxon>
        <taxon>Spermatophyta</taxon>
        <taxon>Magnoliopsida</taxon>
        <taxon>Ranunculales</taxon>
        <taxon>Circaeasteraceae</taxon>
        <taxon>Kingdonia</taxon>
    </lineage>
</organism>
<keyword evidence="3" id="KW-0238">DNA-binding</keyword>
<name>A0A7J7LY77_9MAGN</name>
<dbReference type="InterPro" id="IPR006447">
    <property type="entry name" value="Myb_dom_plants"/>
</dbReference>
<dbReference type="PROSITE" id="PS51293">
    <property type="entry name" value="SANT"/>
    <property type="match status" value="1"/>
</dbReference>
<evidence type="ECO:0000313" key="11">
    <source>
        <dbReference type="Proteomes" id="UP000541444"/>
    </source>
</evidence>
<dbReference type="Pfam" id="PF00249">
    <property type="entry name" value="Myb_DNA-binding"/>
    <property type="match status" value="1"/>
</dbReference>
<dbReference type="SUPFAM" id="SSF46689">
    <property type="entry name" value="Homeodomain-like"/>
    <property type="match status" value="1"/>
</dbReference>
<protein>
    <submittedName>
        <fullName evidence="10">Uncharacterized protein</fullName>
    </submittedName>
</protein>
<feature type="domain" description="SANT" evidence="8">
    <location>
        <begin position="105"/>
        <end position="155"/>
    </location>
</feature>
<keyword evidence="4" id="KW-0804">Transcription</keyword>
<evidence type="ECO:0000256" key="3">
    <source>
        <dbReference type="ARBA" id="ARBA00023125"/>
    </source>
</evidence>
<dbReference type="Gene3D" id="1.10.10.60">
    <property type="entry name" value="Homeodomain-like"/>
    <property type="match status" value="1"/>
</dbReference>
<dbReference type="GO" id="GO:0009751">
    <property type="term" value="P:response to salicylic acid"/>
    <property type="evidence" value="ECO:0007669"/>
    <property type="project" value="TreeGrafter"/>
</dbReference>